<accession>A0ABZ1ICQ4</accession>
<organism evidence="2 3">
    <name type="scientific">Amycolatopsis rhabdoformis</name>
    <dbReference type="NCBI Taxonomy" id="1448059"/>
    <lineage>
        <taxon>Bacteria</taxon>
        <taxon>Bacillati</taxon>
        <taxon>Actinomycetota</taxon>
        <taxon>Actinomycetes</taxon>
        <taxon>Pseudonocardiales</taxon>
        <taxon>Pseudonocardiaceae</taxon>
        <taxon>Amycolatopsis</taxon>
    </lineage>
</organism>
<sequence length="340" mass="36524">MTTSQSVMALAPSEITVLARAVGRAPSVHNTQPWILRFRGANADLVERTDIELPRQDPEFRDRALSCGAALAHLQLAARVLRRCDSTNYPAHGPVVATVHAVPGASPAEPELVRFHAIGRRRSHRRRFAADPVSDVDSAAVAAAGAEPGVCPAVPGNLGELGRLLGFATRVFRADRAYQRELHAWTAYSFGAHGRGAESGVPEAAFGDDSLPAAGLVRPATPVPDDARLADRLGGERLLFFCTDGDGRRDHLAAGAAFERAWLEATARGLAGSVLTQPLHLLGSRELLAERLGLPGLPQALFRFGHPVATVPLSPRRPITDLVRDTPLRTEEDRPARRPR</sequence>
<gene>
    <name evidence="2" type="ORF">VSH64_08705</name>
</gene>
<protein>
    <submittedName>
        <fullName evidence="2">Nitroreductase family protein</fullName>
    </submittedName>
</protein>
<dbReference type="EMBL" id="CP142149">
    <property type="protein sequence ID" value="WSE32187.1"/>
    <property type="molecule type" value="Genomic_DNA"/>
</dbReference>
<feature type="region of interest" description="Disordered" evidence="1">
    <location>
        <begin position="319"/>
        <end position="340"/>
    </location>
</feature>
<dbReference type="NCBIfam" id="NF047509">
    <property type="entry name" value="Rv3131_FMN_oxido"/>
    <property type="match status" value="1"/>
</dbReference>
<evidence type="ECO:0000313" key="3">
    <source>
        <dbReference type="Proteomes" id="UP001330812"/>
    </source>
</evidence>
<evidence type="ECO:0000313" key="2">
    <source>
        <dbReference type="EMBL" id="WSE32187.1"/>
    </source>
</evidence>
<reference evidence="2 3" key="1">
    <citation type="journal article" date="2015" name="Int. J. Syst. Evol. Microbiol.">
        <title>Amycolatopsis rhabdoformis sp. nov., an actinomycete isolated from a tropical forest soil.</title>
        <authorList>
            <person name="Souza W.R."/>
            <person name="Silva R.E."/>
            <person name="Goodfellow M."/>
            <person name="Busarakam K."/>
            <person name="Figueiro F.S."/>
            <person name="Ferreira D."/>
            <person name="Rodrigues-Filho E."/>
            <person name="Moraes L.A.B."/>
            <person name="Zucchi T.D."/>
        </authorList>
    </citation>
    <scope>NUCLEOTIDE SEQUENCE [LARGE SCALE GENOMIC DNA]</scope>
    <source>
        <strain evidence="2 3">NCIMB 14900</strain>
    </source>
</reference>
<dbReference type="RefSeq" id="WP_326834995.1">
    <property type="nucleotide sequence ID" value="NZ_CP142149.1"/>
</dbReference>
<name>A0ABZ1ICQ4_9PSEU</name>
<evidence type="ECO:0000256" key="1">
    <source>
        <dbReference type="SAM" id="MobiDB-lite"/>
    </source>
</evidence>
<dbReference type="Gene3D" id="3.40.109.10">
    <property type="entry name" value="NADH Oxidase"/>
    <property type="match status" value="1"/>
</dbReference>
<keyword evidence="3" id="KW-1185">Reference proteome</keyword>
<dbReference type="Proteomes" id="UP001330812">
    <property type="component" value="Chromosome"/>
</dbReference>
<proteinExistence type="predicted"/>
<dbReference type="SUPFAM" id="SSF55469">
    <property type="entry name" value="FMN-dependent nitroreductase-like"/>
    <property type="match status" value="2"/>
</dbReference>
<dbReference type="InterPro" id="IPR000415">
    <property type="entry name" value="Nitroreductase-like"/>
</dbReference>